<reference evidence="4" key="1">
    <citation type="submission" date="2023-08" db="EMBL/GenBank/DDBJ databases">
        <title>Reference Genome Resource for the Citrus Pathogen Phytophthora citrophthora.</title>
        <authorList>
            <person name="Moller H."/>
            <person name="Coetzee B."/>
            <person name="Rose L.J."/>
            <person name="Van Niekerk J.M."/>
        </authorList>
    </citation>
    <scope>NUCLEOTIDE SEQUENCE</scope>
    <source>
        <strain evidence="4">STE-U-9442</strain>
    </source>
</reference>
<dbReference type="AlphaFoldDB" id="A0AAD9GBC2"/>
<dbReference type="Proteomes" id="UP001259832">
    <property type="component" value="Unassembled WGS sequence"/>
</dbReference>
<dbReference type="InterPro" id="IPR015679">
    <property type="entry name" value="PLipase_D_fam"/>
</dbReference>
<proteinExistence type="predicted"/>
<name>A0AAD9GBC2_9STRA</name>
<comment type="caution">
    <text evidence="4">The sequence shown here is derived from an EMBL/GenBank/DDBJ whole genome shotgun (WGS) entry which is preliminary data.</text>
</comment>
<dbReference type="GO" id="GO:0004630">
    <property type="term" value="F:phospholipase D activity"/>
    <property type="evidence" value="ECO:0007669"/>
    <property type="project" value="UniProtKB-EC"/>
</dbReference>
<dbReference type="PANTHER" id="PTHR18896:SF76">
    <property type="entry name" value="PHOSPHOLIPASE"/>
    <property type="match status" value="1"/>
</dbReference>
<dbReference type="SUPFAM" id="SSF56024">
    <property type="entry name" value="Phospholipase D/nuclease"/>
    <property type="match status" value="1"/>
</dbReference>
<evidence type="ECO:0000313" key="4">
    <source>
        <dbReference type="EMBL" id="KAK1935162.1"/>
    </source>
</evidence>
<keyword evidence="2" id="KW-0677">Repeat</keyword>
<dbReference type="EMBL" id="JASMQC010000024">
    <property type="protein sequence ID" value="KAK1935162.1"/>
    <property type="molecule type" value="Genomic_DNA"/>
</dbReference>
<dbReference type="GO" id="GO:0005886">
    <property type="term" value="C:plasma membrane"/>
    <property type="evidence" value="ECO:0007669"/>
    <property type="project" value="TreeGrafter"/>
</dbReference>
<gene>
    <name evidence="4" type="ORF">P3T76_010928</name>
</gene>
<organism evidence="4 5">
    <name type="scientific">Phytophthora citrophthora</name>
    <dbReference type="NCBI Taxonomy" id="4793"/>
    <lineage>
        <taxon>Eukaryota</taxon>
        <taxon>Sar</taxon>
        <taxon>Stramenopiles</taxon>
        <taxon>Oomycota</taxon>
        <taxon>Peronosporomycetes</taxon>
        <taxon>Peronosporales</taxon>
        <taxon>Peronosporaceae</taxon>
        <taxon>Phytophthora</taxon>
    </lineage>
</organism>
<comment type="catalytic activity">
    <reaction evidence="1">
        <text>a 1,2-diacyl-sn-glycero-3-phosphocholine + H2O = a 1,2-diacyl-sn-glycero-3-phosphate + choline + H(+)</text>
        <dbReference type="Rhea" id="RHEA:14445"/>
        <dbReference type="ChEBI" id="CHEBI:15354"/>
        <dbReference type="ChEBI" id="CHEBI:15377"/>
        <dbReference type="ChEBI" id="CHEBI:15378"/>
        <dbReference type="ChEBI" id="CHEBI:57643"/>
        <dbReference type="ChEBI" id="CHEBI:58608"/>
        <dbReference type="EC" id="3.1.4.4"/>
    </reaction>
</comment>
<dbReference type="PANTHER" id="PTHR18896">
    <property type="entry name" value="PHOSPHOLIPASE D"/>
    <property type="match status" value="1"/>
</dbReference>
<protein>
    <submittedName>
        <fullName evidence="4">Phospholipase D alpha 1</fullName>
    </submittedName>
</protein>
<evidence type="ECO:0000256" key="3">
    <source>
        <dbReference type="ARBA" id="ARBA00023098"/>
    </source>
</evidence>
<evidence type="ECO:0000256" key="1">
    <source>
        <dbReference type="ARBA" id="ARBA00000798"/>
    </source>
</evidence>
<evidence type="ECO:0000256" key="2">
    <source>
        <dbReference type="ARBA" id="ARBA00022737"/>
    </source>
</evidence>
<evidence type="ECO:0000313" key="5">
    <source>
        <dbReference type="Proteomes" id="UP001259832"/>
    </source>
</evidence>
<dbReference type="Gene3D" id="3.30.870.10">
    <property type="entry name" value="Endonuclease Chain A"/>
    <property type="match status" value="1"/>
</dbReference>
<keyword evidence="5" id="KW-1185">Reference proteome</keyword>
<sequence>MILDDRLPYPLSSHHQKTLIIAANSSGDEEDQPVAYIGGVDFITGRWDTKYHNETAIRDTVYNSGGHKGWIDGHLRIHRPAAKDVASNCVARWNSDYLPCQGLTDELVDFENPSYDHVSPLDYSSSKTSAKLGNQASKSCELSVVSTSTTNSLLTARTRSLVHISRPSSYPSYRMRCWKLYQGSSD</sequence>
<accession>A0AAD9GBC2</accession>
<dbReference type="GO" id="GO:0009395">
    <property type="term" value="P:phospholipid catabolic process"/>
    <property type="evidence" value="ECO:0007669"/>
    <property type="project" value="TreeGrafter"/>
</dbReference>
<keyword evidence="3" id="KW-0443">Lipid metabolism</keyword>